<feature type="compositionally biased region" description="Low complexity" evidence="8">
    <location>
        <begin position="200"/>
        <end position="219"/>
    </location>
</feature>
<evidence type="ECO:0000256" key="4">
    <source>
        <dbReference type="ARBA" id="ARBA00022723"/>
    </source>
</evidence>
<evidence type="ECO:0000313" key="11">
    <source>
        <dbReference type="EMBL" id="ORY85270.1"/>
    </source>
</evidence>
<dbReference type="GO" id="GO:0046872">
    <property type="term" value="F:metal ion binding"/>
    <property type="evidence" value="ECO:0007669"/>
    <property type="project" value="UniProtKB-KW"/>
</dbReference>
<dbReference type="GO" id="GO:0004222">
    <property type="term" value="F:metalloendopeptidase activity"/>
    <property type="evidence" value="ECO:0007669"/>
    <property type="project" value="InterPro"/>
</dbReference>
<keyword evidence="9" id="KW-0732">Signal</keyword>
<evidence type="ECO:0000256" key="2">
    <source>
        <dbReference type="ARBA" id="ARBA00010279"/>
    </source>
</evidence>
<evidence type="ECO:0000256" key="6">
    <source>
        <dbReference type="ARBA" id="ARBA00022833"/>
    </source>
</evidence>
<reference evidence="11 12" key="1">
    <citation type="submission" date="2016-08" db="EMBL/GenBank/DDBJ databases">
        <title>A Parts List for Fungal Cellulosomes Revealed by Comparative Genomics.</title>
        <authorList>
            <consortium name="DOE Joint Genome Institute"/>
            <person name="Haitjema C.H."/>
            <person name="Gilmore S.P."/>
            <person name="Henske J.K."/>
            <person name="Solomon K.V."/>
            <person name="De Groot R."/>
            <person name="Kuo A."/>
            <person name="Mondo S.J."/>
            <person name="Salamov A.A."/>
            <person name="Labutti K."/>
            <person name="Zhao Z."/>
            <person name="Chiniquy J."/>
            <person name="Barry K."/>
            <person name="Brewer H.M."/>
            <person name="Purvine S.O."/>
            <person name="Wright A.T."/>
            <person name="Boxma B."/>
            <person name="Van Alen T."/>
            <person name="Hackstein J.H."/>
            <person name="Baker S.E."/>
            <person name="Grigoriev I.V."/>
            <person name="O'Malley M.A."/>
        </authorList>
    </citation>
    <scope>NUCLEOTIDE SEQUENCE [LARGE SCALE GENOMIC DNA]</scope>
    <source>
        <strain evidence="11 12">G1</strain>
    </source>
</reference>
<dbReference type="EMBL" id="MCOG01000004">
    <property type="protein sequence ID" value="ORY85270.1"/>
    <property type="molecule type" value="Genomic_DNA"/>
</dbReference>
<feature type="chain" id="PRO_5012711450" evidence="9">
    <location>
        <begin position="21"/>
        <end position="561"/>
    </location>
</feature>
<keyword evidence="5" id="KW-0378">Hydrolase</keyword>
<dbReference type="GO" id="GO:0006508">
    <property type="term" value="P:proteolysis"/>
    <property type="evidence" value="ECO:0007669"/>
    <property type="project" value="UniProtKB-KW"/>
</dbReference>
<name>A0A1Y2FMQ5_9FUNG</name>
<dbReference type="AlphaFoldDB" id="A0A1Y2FMQ5"/>
<dbReference type="SUPFAM" id="SSF55486">
    <property type="entry name" value="Metalloproteases ('zincins'), catalytic domain"/>
    <property type="match status" value="1"/>
</dbReference>
<feature type="signal peptide" evidence="9">
    <location>
        <begin position="1"/>
        <end position="20"/>
    </location>
</feature>
<dbReference type="InterPro" id="IPR050414">
    <property type="entry name" value="Fungal_M35_metalloproteases"/>
</dbReference>
<organism evidence="11 12">
    <name type="scientific">Neocallimastix californiae</name>
    <dbReference type="NCBI Taxonomy" id="1754190"/>
    <lineage>
        <taxon>Eukaryota</taxon>
        <taxon>Fungi</taxon>
        <taxon>Fungi incertae sedis</taxon>
        <taxon>Chytridiomycota</taxon>
        <taxon>Chytridiomycota incertae sedis</taxon>
        <taxon>Neocallimastigomycetes</taxon>
        <taxon>Neocallimastigales</taxon>
        <taxon>Neocallimastigaceae</taxon>
        <taxon>Neocallimastix</taxon>
    </lineage>
</organism>
<comment type="cofactor">
    <cofactor evidence="1">
        <name>Zn(2+)</name>
        <dbReference type="ChEBI" id="CHEBI:29105"/>
    </cofactor>
</comment>
<feature type="compositionally biased region" description="Pro residues" evidence="8">
    <location>
        <begin position="162"/>
        <end position="175"/>
    </location>
</feature>
<proteinExistence type="inferred from homology"/>
<evidence type="ECO:0000256" key="3">
    <source>
        <dbReference type="ARBA" id="ARBA00022670"/>
    </source>
</evidence>
<keyword evidence="6" id="KW-0862">Zinc</keyword>
<gene>
    <name evidence="11" type="ORF">LY90DRAFT_499206</name>
</gene>
<dbReference type="PANTHER" id="PTHR37016">
    <property type="match status" value="1"/>
</dbReference>
<evidence type="ECO:0000256" key="8">
    <source>
        <dbReference type="SAM" id="MobiDB-lite"/>
    </source>
</evidence>
<comment type="caution">
    <text evidence="11">The sequence shown here is derived from an EMBL/GenBank/DDBJ whole genome shotgun (WGS) entry which is preliminary data.</text>
</comment>
<accession>A0A1Y2FMQ5</accession>
<protein>
    <submittedName>
        <fullName evidence="11">Zincin</fullName>
    </submittedName>
</protein>
<evidence type="ECO:0000259" key="10">
    <source>
        <dbReference type="SMART" id="SM01351"/>
    </source>
</evidence>
<dbReference type="Proteomes" id="UP000193920">
    <property type="component" value="Unassembled WGS sequence"/>
</dbReference>
<comment type="similarity">
    <text evidence="2">Belongs to the peptidase M35 family.</text>
</comment>
<dbReference type="STRING" id="1754190.A0A1Y2FMQ5"/>
<sequence>MKQKVIYILSLIALSSVINAGVIREEKKCVDKDGNEIPCIKMVEKKEDFGIKDMKKRQWGDLWNDDTGSGGLGDLFGDKGSGLGGILDIFNNDDDSWWDWGNWWNKDKDAGNTRDPIDIWGNDNSWDDGGLWGNDNSWDDGGLWGNDNSWDDIDIWGNNIPPQGPNVPPQGPNVPPQGSNVPPQGPNNVPPEISSPIPQAPQTPQNPQSTQPSSKTSASLPIKDFTMTGFGKCNQKEAEILRGLIEDIKIYRAAAVYLLNNQSEDEMYNKIFLKYFKDNSVLSRVQRTFGNVNNMPTIAAYCEPASDTACSEGALAWTYLNSVEYHVCPSFFTEAMFGTIAQRASEGASIVLHEMTHCHGTEDYAYGEAGSGRLPASQASNNADTFRLFAMSSIYYLNEKGRGLFKRSDDFLNQNVDFRAEPFKDKVIIRPVMKKRSDEDFLNQNIDFRAEPFKDKVVERPSIKKRSDEDFLNQNIDFRAEPFKDKVVERPSMKKRSDEDFLNQNIDFRAEPFKDKVVERPNIKKRSDEDFLNQNIDFRAEPFKDKVVERPSIKREVMKIS</sequence>
<dbReference type="PANTHER" id="PTHR37016:SF3">
    <property type="entry name" value="NEUTRAL PROTEASE 2-RELATED"/>
    <property type="match status" value="1"/>
</dbReference>
<evidence type="ECO:0000256" key="1">
    <source>
        <dbReference type="ARBA" id="ARBA00001947"/>
    </source>
</evidence>
<feature type="domain" description="Lysine-specific metallo-endopeptidase" evidence="10">
    <location>
        <begin position="256"/>
        <end position="391"/>
    </location>
</feature>
<keyword evidence="3" id="KW-0645">Protease</keyword>
<feature type="region of interest" description="Disordered" evidence="8">
    <location>
        <begin position="138"/>
        <end position="219"/>
    </location>
</feature>
<dbReference type="Gene3D" id="3.40.390.10">
    <property type="entry name" value="Collagenase (Catalytic Domain)"/>
    <property type="match status" value="1"/>
</dbReference>
<evidence type="ECO:0000256" key="7">
    <source>
        <dbReference type="ARBA" id="ARBA00023049"/>
    </source>
</evidence>
<dbReference type="OrthoDB" id="412874at2759"/>
<keyword evidence="7" id="KW-0482">Metalloprotease</keyword>
<evidence type="ECO:0000256" key="5">
    <source>
        <dbReference type="ARBA" id="ARBA00022801"/>
    </source>
</evidence>
<dbReference type="InterPro" id="IPR024079">
    <property type="entry name" value="MetalloPept_cat_dom_sf"/>
</dbReference>
<dbReference type="SMART" id="SM01351">
    <property type="entry name" value="Aspzincin_M35"/>
    <property type="match status" value="1"/>
</dbReference>
<evidence type="ECO:0000313" key="12">
    <source>
        <dbReference type="Proteomes" id="UP000193920"/>
    </source>
</evidence>
<evidence type="ECO:0000256" key="9">
    <source>
        <dbReference type="SAM" id="SignalP"/>
    </source>
</evidence>
<keyword evidence="4" id="KW-0479">Metal-binding</keyword>
<dbReference type="InterPro" id="IPR029463">
    <property type="entry name" value="Lys_MEP"/>
</dbReference>
<dbReference type="Pfam" id="PF14521">
    <property type="entry name" value="Aspzincin_M35"/>
    <property type="match status" value="1"/>
</dbReference>
<keyword evidence="12" id="KW-1185">Reference proteome</keyword>